<protein>
    <submittedName>
        <fullName evidence="2">Uncharacterized protein</fullName>
    </submittedName>
</protein>
<accession>A0AC35F701</accession>
<dbReference type="WBParaSite" id="PS1159_v2.g14441.t1">
    <property type="protein sequence ID" value="PS1159_v2.g14441.t1"/>
    <property type="gene ID" value="PS1159_v2.g14441"/>
</dbReference>
<sequence>MSDLRNANSTVSSLKRKAKDSMIVPSKRLRFNGFYLVQNWSLPYLTIIYYIATKCSSSNVYQKLIKSCKYFFAKNPLSICKDLFYCEGEWLMNDGDPKDLGYNDSSKRYWITHALYVTPIFCNKQYPRIFCTQQDLASLILPKIYQCDATEVYIKNQIVFCDEIMIIGSKAEKVNFHSVTVQQRDGTLVPLEKLVQLFPKLRSFSYNSPTISSETFKNLLQIPHFLAMDQFQLHNVSENFDIECFYDYMKINNRTQFRLNFATPISHAYKDRLNQIIDEIIQTTNHGYKPAFITFRYCSREKFYNLLAIVNR</sequence>
<reference evidence="2" key="1">
    <citation type="submission" date="2022-11" db="UniProtKB">
        <authorList>
            <consortium name="WormBaseParasite"/>
        </authorList>
    </citation>
    <scope>IDENTIFICATION</scope>
</reference>
<proteinExistence type="predicted"/>
<dbReference type="Proteomes" id="UP000887580">
    <property type="component" value="Unplaced"/>
</dbReference>
<organism evidence="1 2">
    <name type="scientific">Panagrolaimus sp. PS1159</name>
    <dbReference type="NCBI Taxonomy" id="55785"/>
    <lineage>
        <taxon>Eukaryota</taxon>
        <taxon>Metazoa</taxon>
        <taxon>Ecdysozoa</taxon>
        <taxon>Nematoda</taxon>
        <taxon>Chromadorea</taxon>
        <taxon>Rhabditida</taxon>
        <taxon>Tylenchina</taxon>
        <taxon>Panagrolaimomorpha</taxon>
        <taxon>Panagrolaimoidea</taxon>
        <taxon>Panagrolaimidae</taxon>
        <taxon>Panagrolaimus</taxon>
    </lineage>
</organism>
<name>A0AC35F701_9BILA</name>
<evidence type="ECO:0000313" key="1">
    <source>
        <dbReference type="Proteomes" id="UP000887580"/>
    </source>
</evidence>
<evidence type="ECO:0000313" key="2">
    <source>
        <dbReference type="WBParaSite" id="PS1159_v2.g14441.t1"/>
    </source>
</evidence>